<comment type="caution">
    <text evidence="1">The sequence shown here is derived from an EMBL/GenBank/DDBJ whole genome shotgun (WGS) entry which is preliminary data.</text>
</comment>
<feature type="non-terminal residue" evidence="1">
    <location>
        <position position="1"/>
    </location>
</feature>
<organism evidence="1 2">
    <name type="scientific">Gigaspora margarita</name>
    <dbReference type="NCBI Taxonomy" id="4874"/>
    <lineage>
        <taxon>Eukaryota</taxon>
        <taxon>Fungi</taxon>
        <taxon>Fungi incertae sedis</taxon>
        <taxon>Mucoromycota</taxon>
        <taxon>Glomeromycotina</taxon>
        <taxon>Glomeromycetes</taxon>
        <taxon>Diversisporales</taxon>
        <taxon>Gigasporaceae</taxon>
        <taxon>Gigaspora</taxon>
    </lineage>
</organism>
<name>A0ABN7WP00_GIGMA</name>
<dbReference type="EMBL" id="CAJVQB010055115">
    <property type="protein sequence ID" value="CAG8837112.1"/>
    <property type="molecule type" value="Genomic_DNA"/>
</dbReference>
<reference evidence="1 2" key="1">
    <citation type="submission" date="2021-06" db="EMBL/GenBank/DDBJ databases">
        <authorList>
            <person name="Kallberg Y."/>
            <person name="Tangrot J."/>
            <person name="Rosling A."/>
        </authorList>
    </citation>
    <scope>NUCLEOTIDE SEQUENCE [LARGE SCALE GENOMIC DNA]</scope>
    <source>
        <strain evidence="1 2">120-4 pot B 10/14</strain>
    </source>
</reference>
<proteinExistence type="predicted"/>
<protein>
    <submittedName>
        <fullName evidence="1">36115_t:CDS:1</fullName>
    </submittedName>
</protein>
<evidence type="ECO:0000313" key="1">
    <source>
        <dbReference type="EMBL" id="CAG8837112.1"/>
    </source>
</evidence>
<keyword evidence="2" id="KW-1185">Reference proteome</keyword>
<sequence length="97" mass="11701">ENDHIIVCEESLDEEGDIIEKFVESNIEGTASKNILRYNYCNENWVIFYIVKYFSYQYAISKNMDINETESFANYMMKLVNKFSNFDKYRKDYKNDL</sequence>
<dbReference type="Proteomes" id="UP000789901">
    <property type="component" value="Unassembled WGS sequence"/>
</dbReference>
<gene>
    <name evidence="1" type="ORF">GMARGA_LOCUS33353</name>
</gene>
<evidence type="ECO:0000313" key="2">
    <source>
        <dbReference type="Proteomes" id="UP000789901"/>
    </source>
</evidence>
<accession>A0ABN7WP00</accession>